<dbReference type="InterPro" id="IPR058504">
    <property type="entry name" value="DUF8191"/>
</dbReference>
<evidence type="ECO:0000259" key="3">
    <source>
        <dbReference type="Pfam" id="PF26609"/>
    </source>
</evidence>
<sequence length="450" mass="50667">MLYGIDTQVYFPPTMFSPGLENENKTKPDIVKKIDESDEGQSPEQAAQQFYKGFVRGDAHITGDLLNDLFRAGTRGVTPRVNFVMDVLYDLAQFRLAAQEREIERLKSVITLLNNSSKAVKADEGEEEDDVAPCSDGENEPPAESDSDRDSEDAASDEEELLEAYWDDDDSIYRKRNYVSGPEVSLPADNQALSEDRRMVPRGTTPLLDIDLSDLIPPPSYQDSRTMEYSQLRQRGATQLMCETFGLGFTEDEGIFAWANGYLFKQFSSDVMEEGDEWKIYLGRRIELDEEDVDGQGFIEGLLEDGVLFAPEGCRWATVKEGPNLWVTRPNSKIPRYEADSDDEEGDIVDEDEECDEEENGDSAETEPWPVVDAYKTDDETESEKGSDYSVSSAEETDNEESVDLCLYEVGISIDVKEEDTEWEGDWSSDESNAGTRSEQEFETEAQEAD</sequence>
<feature type="compositionally biased region" description="Acidic residues" evidence="2">
    <location>
        <begin position="340"/>
        <end position="365"/>
    </location>
</feature>
<keyword evidence="5" id="KW-1185">Reference proteome</keyword>
<keyword evidence="1" id="KW-0175">Coiled coil</keyword>
<dbReference type="EMBL" id="SDEE01000023">
    <property type="protein sequence ID" value="RXW24224.1"/>
    <property type="molecule type" value="Genomic_DNA"/>
</dbReference>
<accession>A0A4Q2DY37</accession>
<dbReference type="GO" id="GO:0006666">
    <property type="term" value="P:3-keto-sphinganine metabolic process"/>
    <property type="evidence" value="ECO:0007669"/>
    <property type="project" value="TreeGrafter"/>
</dbReference>
<feature type="coiled-coil region" evidence="1">
    <location>
        <begin position="89"/>
        <end position="116"/>
    </location>
</feature>
<feature type="compositionally biased region" description="Acidic residues" evidence="2">
    <location>
        <begin position="441"/>
        <end position="450"/>
    </location>
</feature>
<feature type="region of interest" description="Disordered" evidence="2">
    <location>
        <begin position="334"/>
        <end position="405"/>
    </location>
</feature>
<feature type="region of interest" description="Disordered" evidence="2">
    <location>
        <begin position="417"/>
        <end position="450"/>
    </location>
</feature>
<dbReference type="Pfam" id="PF26609">
    <property type="entry name" value="DUF8191"/>
    <property type="match status" value="1"/>
</dbReference>
<dbReference type="STRING" id="2316362.A0A4Q2DY37"/>
<feature type="compositionally biased region" description="Acidic residues" evidence="2">
    <location>
        <begin position="417"/>
        <end position="429"/>
    </location>
</feature>
<protein>
    <recommendedName>
        <fullName evidence="3">DUF8191 domain-containing protein</fullName>
    </recommendedName>
</protein>
<evidence type="ECO:0000256" key="1">
    <source>
        <dbReference type="SAM" id="Coils"/>
    </source>
</evidence>
<name>A0A4Q2DY37_9AGAR</name>
<feature type="domain" description="DUF8191" evidence="3">
    <location>
        <begin position="232"/>
        <end position="305"/>
    </location>
</feature>
<dbReference type="GO" id="GO:0030148">
    <property type="term" value="P:sphingolipid biosynthetic process"/>
    <property type="evidence" value="ECO:0007669"/>
    <property type="project" value="TreeGrafter"/>
</dbReference>
<dbReference type="GO" id="GO:0047560">
    <property type="term" value="F:3-dehydrosphinganine reductase activity"/>
    <property type="evidence" value="ECO:0007669"/>
    <property type="project" value="TreeGrafter"/>
</dbReference>
<dbReference type="GO" id="GO:0005789">
    <property type="term" value="C:endoplasmic reticulum membrane"/>
    <property type="evidence" value="ECO:0007669"/>
    <property type="project" value="TreeGrafter"/>
</dbReference>
<dbReference type="Proteomes" id="UP000290288">
    <property type="component" value="Unassembled WGS sequence"/>
</dbReference>
<comment type="caution">
    <text evidence="4">The sequence shown here is derived from an EMBL/GenBank/DDBJ whole genome shotgun (WGS) entry which is preliminary data.</text>
</comment>
<reference evidence="4 5" key="1">
    <citation type="submission" date="2019-01" db="EMBL/GenBank/DDBJ databases">
        <title>Draft genome sequence of Psathyrella aberdarensis IHI B618.</title>
        <authorList>
            <person name="Buettner E."/>
            <person name="Kellner H."/>
        </authorList>
    </citation>
    <scope>NUCLEOTIDE SEQUENCE [LARGE SCALE GENOMIC DNA]</scope>
    <source>
        <strain evidence="4 5">IHI B618</strain>
    </source>
</reference>
<feature type="region of interest" description="Disordered" evidence="2">
    <location>
        <begin position="118"/>
        <end position="158"/>
    </location>
</feature>
<feature type="compositionally biased region" description="Acidic residues" evidence="2">
    <location>
        <begin position="124"/>
        <end position="158"/>
    </location>
</feature>
<dbReference type="OrthoDB" id="10267115at2759"/>
<dbReference type="AlphaFoldDB" id="A0A4Q2DY37"/>
<dbReference type="PANTHER" id="PTHR43550:SF3">
    <property type="entry name" value="3-KETODIHYDROSPHINGOSINE REDUCTASE"/>
    <property type="match status" value="1"/>
</dbReference>
<evidence type="ECO:0000313" key="5">
    <source>
        <dbReference type="Proteomes" id="UP000290288"/>
    </source>
</evidence>
<evidence type="ECO:0000256" key="2">
    <source>
        <dbReference type="SAM" id="MobiDB-lite"/>
    </source>
</evidence>
<organism evidence="4 5">
    <name type="scientific">Candolleomyces aberdarensis</name>
    <dbReference type="NCBI Taxonomy" id="2316362"/>
    <lineage>
        <taxon>Eukaryota</taxon>
        <taxon>Fungi</taxon>
        <taxon>Dikarya</taxon>
        <taxon>Basidiomycota</taxon>
        <taxon>Agaricomycotina</taxon>
        <taxon>Agaricomycetes</taxon>
        <taxon>Agaricomycetidae</taxon>
        <taxon>Agaricales</taxon>
        <taxon>Agaricineae</taxon>
        <taxon>Psathyrellaceae</taxon>
        <taxon>Candolleomyces</taxon>
    </lineage>
</organism>
<dbReference type="PANTHER" id="PTHR43550">
    <property type="entry name" value="3-KETODIHYDROSPHINGOSINE REDUCTASE"/>
    <property type="match status" value="1"/>
</dbReference>
<feature type="compositionally biased region" description="Basic and acidic residues" evidence="2">
    <location>
        <begin position="375"/>
        <end position="387"/>
    </location>
</feature>
<proteinExistence type="predicted"/>
<evidence type="ECO:0000313" key="4">
    <source>
        <dbReference type="EMBL" id="RXW24224.1"/>
    </source>
</evidence>
<gene>
    <name evidence="4" type="ORF">EST38_g1633</name>
</gene>